<feature type="transmembrane region" description="Helical" evidence="7">
    <location>
        <begin position="7"/>
        <end position="27"/>
    </location>
</feature>
<feature type="transmembrane region" description="Helical" evidence="7">
    <location>
        <begin position="400"/>
        <end position="426"/>
    </location>
</feature>
<feature type="transmembrane region" description="Helical" evidence="7">
    <location>
        <begin position="254"/>
        <end position="274"/>
    </location>
</feature>
<feature type="transmembrane region" description="Helical" evidence="7">
    <location>
        <begin position="343"/>
        <end position="363"/>
    </location>
</feature>
<evidence type="ECO:0000256" key="6">
    <source>
        <dbReference type="ARBA" id="ARBA00023136"/>
    </source>
</evidence>
<sequence>MGREVRGGLATFFTMAYIVVLNPLIIATVKDADGQFIGDGSVPNVPLVAAGTAFVAGLLSILMGVIGKVPFAMAAGLGLNAFVTYGIASQMSWESAMGLVFLEGVIIALLVLTGFRTAVFNAIPPQLKTAISVGIGLFIALIGFVDAGFVRKAPAVPLELGIGGNLASWPIFVFVVGVLTIAVLVARKVKGAILIGILSTTVLAVVVEAIGKIGGSGTPDSPNPSGWRLVVPELPKEIFGFSNPLVLFKEFDPFGAFGSVSVILALLLVFTLLITDFFDTMGTVVGVGGQAGLIKEDGTMPRTREILLVDSIGAAVGGAASVSSNTTYVESAAGVGEGARTGLASVVTGVLFLLAIFVSPLVAVVPYEAATPALVIVGFLMMTAIREIDFTDYEIAIPAFLTIVLMPFSYSIANGIGAGFISFVLIKVAKGKSREVHALMWVVAALFVLYFALGPIKSLLGLG</sequence>
<proteinExistence type="inferred from homology"/>
<dbReference type="Pfam" id="PF00860">
    <property type="entry name" value="Xan_ur_permease"/>
    <property type="match status" value="1"/>
</dbReference>
<feature type="transmembrane region" description="Helical" evidence="7">
    <location>
        <begin position="47"/>
        <end position="66"/>
    </location>
</feature>
<feature type="transmembrane region" description="Helical" evidence="7">
    <location>
        <begin position="369"/>
        <end position="388"/>
    </location>
</feature>
<feature type="transmembrane region" description="Helical" evidence="7">
    <location>
        <begin position="438"/>
        <end position="460"/>
    </location>
</feature>
<name>A0ABT9R606_9ACTN</name>
<keyword evidence="9" id="KW-1185">Reference proteome</keyword>
<evidence type="ECO:0000256" key="4">
    <source>
        <dbReference type="ARBA" id="ARBA00022692"/>
    </source>
</evidence>
<reference evidence="8 9" key="1">
    <citation type="submission" date="2023-07" db="EMBL/GenBank/DDBJ databases">
        <title>Sequencing the genomes of 1000 actinobacteria strains.</title>
        <authorList>
            <person name="Klenk H.-P."/>
        </authorList>
    </citation>
    <scope>NUCLEOTIDE SEQUENCE [LARGE SCALE GENOMIC DNA]</scope>
    <source>
        <strain evidence="8 9">DSM 44109</strain>
    </source>
</reference>
<feature type="transmembrane region" description="Helical" evidence="7">
    <location>
        <begin position="127"/>
        <end position="147"/>
    </location>
</feature>
<evidence type="ECO:0000256" key="5">
    <source>
        <dbReference type="ARBA" id="ARBA00022989"/>
    </source>
</evidence>
<feature type="transmembrane region" description="Helical" evidence="7">
    <location>
        <begin position="193"/>
        <end position="214"/>
    </location>
</feature>
<keyword evidence="6 7" id="KW-0472">Membrane</keyword>
<feature type="transmembrane region" description="Helical" evidence="7">
    <location>
        <begin position="95"/>
        <end position="115"/>
    </location>
</feature>
<dbReference type="InterPro" id="IPR006043">
    <property type="entry name" value="NCS2"/>
</dbReference>
<keyword evidence="4 7" id="KW-0812">Transmembrane</keyword>
<dbReference type="Proteomes" id="UP001230426">
    <property type="component" value="Unassembled WGS sequence"/>
</dbReference>
<evidence type="ECO:0000256" key="2">
    <source>
        <dbReference type="ARBA" id="ARBA00005697"/>
    </source>
</evidence>
<protein>
    <submittedName>
        <fullName evidence="8">AGZA family xanthine/uracil permease-like MFS transporter</fullName>
    </submittedName>
</protein>
<evidence type="ECO:0000256" key="3">
    <source>
        <dbReference type="ARBA" id="ARBA00022448"/>
    </source>
</evidence>
<dbReference type="EMBL" id="JAUSRB010000002">
    <property type="protein sequence ID" value="MDP9864678.1"/>
    <property type="molecule type" value="Genomic_DNA"/>
</dbReference>
<evidence type="ECO:0000256" key="7">
    <source>
        <dbReference type="SAM" id="Phobius"/>
    </source>
</evidence>
<feature type="transmembrane region" description="Helical" evidence="7">
    <location>
        <begin position="167"/>
        <end position="186"/>
    </location>
</feature>
<keyword evidence="3" id="KW-0813">Transport</keyword>
<comment type="subcellular location">
    <subcellularLocation>
        <location evidence="1">Endomembrane system</location>
        <topology evidence="1">Multi-pass membrane protein</topology>
    </subcellularLocation>
</comment>
<evidence type="ECO:0000313" key="9">
    <source>
        <dbReference type="Proteomes" id="UP001230426"/>
    </source>
</evidence>
<gene>
    <name evidence="8" type="ORF">J2S55_003944</name>
</gene>
<comment type="similarity">
    <text evidence="2">Belongs to the nucleobase:cation symporter-2 (NCS2) (TC 2.A.40) family. Azg-like subfamily.</text>
</comment>
<keyword evidence="5 7" id="KW-1133">Transmembrane helix</keyword>
<evidence type="ECO:0000313" key="8">
    <source>
        <dbReference type="EMBL" id="MDP9864678.1"/>
    </source>
</evidence>
<dbReference type="PANTHER" id="PTHR43337">
    <property type="entry name" value="XANTHINE/URACIL PERMEASE C887.17-RELATED"/>
    <property type="match status" value="1"/>
</dbReference>
<evidence type="ECO:0000256" key="1">
    <source>
        <dbReference type="ARBA" id="ARBA00004127"/>
    </source>
</evidence>
<comment type="caution">
    <text evidence="8">The sequence shown here is derived from an EMBL/GenBank/DDBJ whole genome shotgun (WGS) entry which is preliminary data.</text>
</comment>
<dbReference type="PANTHER" id="PTHR43337:SF1">
    <property type="entry name" value="XANTHINE_URACIL PERMEASE C887.17-RELATED"/>
    <property type="match status" value="1"/>
</dbReference>
<accession>A0ABT9R606</accession>
<organism evidence="8 9">
    <name type="scientific">Streptosporangium brasiliense</name>
    <dbReference type="NCBI Taxonomy" id="47480"/>
    <lineage>
        <taxon>Bacteria</taxon>
        <taxon>Bacillati</taxon>
        <taxon>Actinomycetota</taxon>
        <taxon>Actinomycetes</taxon>
        <taxon>Streptosporangiales</taxon>
        <taxon>Streptosporangiaceae</taxon>
        <taxon>Streptosporangium</taxon>
    </lineage>
</organism>
<feature type="transmembrane region" description="Helical" evidence="7">
    <location>
        <begin position="71"/>
        <end position="89"/>
    </location>
</feature>
<dbReference type="InterPro" id="IPR045018">
    <property type="entry name" value="Azg-like"/>
</dbReference>